<evidence type="ECO:0000313" key="3">
    <source>
        <dbReference type="Proteomes" id="UP000285517"/>
    </source>
</evidence>
<dbReference type="SUPFAM" id="SSF52833">
    <property type="entry name" value="Thioredoxin-like"/>
    <property type="match status" value="1"/>
</dbReference>
<dbReference type="PANTHER" id="PTHR42852:SF13">
    <property type="entry name" value="PROTEIN DIPZ"/>
    <property type="match status" value="1"/>
</dbReference>
<sequence length="394" mass="46430">MKRRSIFFALAVSLFIGCVEKEKTGKENFSEFLKAYSDKLSIEYDVDYRIKFFDYDDTTKLKAHCILIKSEKDSLFGGYIWYSRKDSLNNFTKYYDLSDLYYIDHNKKEVTRFDLEKNPPSSITGMVDGEVININFLNPQKLKKAATDSSNVISYSKENDIEKIQIRVKDDPPVINQSLELIIDSSNNHILRKTYQAELDNLIQYNQWDLYNIQFNTSTAKDLENRFQALTKQYIFKDFKPRTEEETAPLKNGSKVPKFKGEYFPQRKELFKSTDLKDKIVLFDFWYRSCQPCVQTIPQLNRLHQKYKDQNIKIIGLNPFDNDSVSKTKLLDFIKYHKMDYPIVFVDSTTVKKFNVWSYPTLFMTDKNGKIVYSKTGYDENTEKEIDSILKVIQ</sequence>
<protein>
    <submittedName>
        <fullName evidence="2">TlpA family protein disulfide reductase</fullName>
    </submittedName>
</protein>
<dbReference type="PROSITE" id="PS51352">
    <property type="entry name" value="THIOREDOXIN_2"/>
    <property type="match status" value="1"/>
</dbReference>
<dbReference type="InterPro" id="IPR013766">
    <property type="entry name" value="Thioredoxin_domain"/>
</dbReference>
<dbReference type="Gene3D" id="3.40.30.10">
    <property type="entry name" value="Glutaredoxin"/>
    <property type="match status" value="1"/>
</dbReference>
<keyword evidence="3" id="KW-1185">Reference proteome</keyword>
<name>A0A410G5M2_9FLAO</name>
<dbReference type="GO" id="GO:0016209">
    <property type="term" value="F:antioxidant activity"/>
    <property type="evidence" value="ECO:0007669"/>
    <property type="project" value="InterPro"/>
</dbReference>
<dbReference type="PROSITE" id="PS51257">
    <property type="entry name" value="PROKAR_LIPOPROTEIN"/>
    <property type="match status" value="1"/>
</dbReference>
<dbReference type="InterPro" id="IPR050553">
    <property type="entry name" value="Thioredoxin_ResA/DsbE_sf"/>
</dbReference>
<organism evidence="2 3">
    <name type="scientific">Aequorivita ciconiae</name>
    <dbReference type="NCBI Taxonomy" id="2494375"/>
    <lineage>
        <taxon>Bacteria</taxon>
        <taxon>Pseudomonadati</taxon>
        <taxon>Bacteroidota</taxon>
        <taxon>Flavobacteriia</taxon>
        <taxon>Flavobacteriales</taxon>
        <taxon>Flavobacteriaceae</taxon>
        <taxon>Aequorivita</taxon>
    </lineage>
</organism>
<reference evidence="2 3" key="1">
    <citation type="submission" date="2019-01" db="EMBL/GenBank/DDBJ databases">
        <title>Complete genome sequencing of Aequorivita sp. H23M31.</title>
        <authorList>
            <person name="Bae J.-W."/>
        </authorList>
    </citation>
    <scope>NUCLEOTIDE SEQUENCE [LARGE SCALE GENOMIC DNA]</scope>
    <source>
        <strain evidence="2 3">H23M31</strain>
    </source>
</reference>
<dbReference type="OrthoDB" id="9815205at2"/>
<dbReference type="PANTHER" id="PTHR42852">
    <property type="entry name" value="THIOL:DISULFIDE INTERCHANGE PROTEIN DSBE"/>
    <property type="match status" value="1"/>
</dbReference>
<dbReference type="KEGG" id="aev:EI546_12785"/>
<dbReference type="GO" id="GO:0016491">
    <property type="term" value="F:oxidoreductase activity"/>
    <property type="evidence" value="ECO:0007669"/>
    <property type="project" value="InterPro"/>
</dbReference>
<evidence type="ECO:0000313" key="2">
    <source>
        <dbReference type="EMBL" id="QAA82540.1"/>
    </source>
</evidence>
<proteinExistence type="predicted"/>
<dbReference type="Proteomes" id="UP000285517">
    <property type="component" value="Chromosome"/>
</dbReference>
<dbReference type="Pfam" id="PF00578">
    <property type="entry name" value="AhpC-TSA"/>
    <property type="match status" value="1"/>
</dbReference>
<dbReference type="InterPro" id="IPR036249">
    <property type="entry name" value="Thioredoxin-like_sf"/>
</dbReference>
<accession>A0A410G5M2</accession>
<dbReference type="EMBL" id="CP034951">
    <property type="protein sequence ID" value="QAA82540.1"/>
    <property type="molecule type" value="Genomic_DNA"/>
</dbReference>
<evidence type="ECO:0000259" key="1">
    <source>
        <dbReference type="PROSITE" id="PS51352"/>
    </source>
</evidence>
<dbReference type="InterPro" id="IPR000866">
    <property type="entry name" value="AhpC/TSA"/>
</dbReference>
<gene>
    <name evidence="2" type="ORF">EI546_12785</name>
</gene>
<feature type="domain" description="Thioredoxin" evidence="1">
    <location>
        <begin position="250"/>
        <end position="394"/>
    </location>
</feature>
<dbReference type="CDD" id="cd02966">
    <property type="entry name" value="TlpA_like_family"/>
    <property type="match status" value="1"/>
</dbReference>
<dbReference type="RefSeq" id="WP_128250905.1">
    <property type="nucleotide sequence ID" value="NZ_CP034951.1"/>
</dbReference>
<dbReference type="AlphaFoldDB" id="A0A410G5M2"/>